<keyword evidence="2" id="KW-1185">Reference proteome</keyword>
<dbReference type="RefSeq" id="WP_205002606.1">
    <property type="nucleotide sequence ID" value="NZ_JAFBER010000003.1"/>
</dbReference>
<dbReference type="Proteomes" id="UP000808914">
    <property type="component" value="Unassembled WGS sequence"/>
</dbReference>
<sequence>MNIKKRGDLIVDCFGNYYYAIDQKEDTLILVNAFMDLSFRRKLDDIYFEEYQGEFIGEHAMNLLKGNIEMILNQKSKLNIYTLDEVEEHYDVIIDPLYQKS</sequence>
<evidence type="ECO:0000313" key="1">
    <source>
        <dbReference type="EMBL" id="MBM7644656.1"/>
    </source>
</evidence>
<dbReference type="EMBL" id="JAFBER010000003">
    <property type="protein sequence ID" value="MBM7644656.1"/>
    <property type="molecule type" value="Genomic_DNA"/>
</dbReference>
<gene>
    <name evidence="1" type="ORF">JOD45_000849</name>
</gene>
<organism evidence="1 2">
    <name type="scientific">Scopulibacillus daqui</name>
    <dbReference type="NCBI Taxonomy" id="1469162"/>
    <lineage>
        <taxon>Bacteria</taxon>
        <taxon>Bacillati</taxon>
        <taxon>Bacillota</taxon>
        <taxon>Bacilli</taxon>
        <taxon>Bacillales</taxon>
        <taxon>Sporolactobacillaceae</taxon>
        <taxon>Scopulibacillus</taxon>
    </lineage>
</organism>
<proteinExistence type="predicted"/>
<comment type="caution">
    <text evidence="1">The sequence shown here is derived from an EMBL/GenBank/DDBJ whole genome shotgun (WGS) entry which is preliminary data.</text>
</comment>
<accession>A0ABS2PX92</accession>
<name>A0ABS2PX92_9BACL</name>
<reference evidence="1 2" key="1">
    <citation type="submission" date="2021-01" db="EMBL/GenBank/DDBJ databases">
        <title>Genomic Encyclopedia of Type Strains, Phase IV (KMG-IV): sequencing the most valuable type-strain genomes for metagenomic binning, comparative biology and taxonomic classification.</title>
        <authorList>
            <person name="Goeker M."/>
        </authorList>
    </citation>
    <scope>NUCLEOTIDE SEQUENCE [LARGE SCALE GENOMIC DNA]</scope>
    <source>
        <strain evidence="1 2">DSM 28236</strain>
    </source>
</reference>
<evidence type="ECO:0000313" key="2">
    <source>
        <dbReference type="Proteomes" id="UP000808914"/>
    </source>
</evidence>
<protein>
    <submittedName>
        <fullName evidence="1">Uncharacterized protein</fullName>
    </submittedName>
</protein>